<keyword evidence="3" id="KW-1185">Reference proteome</keyword>
<evidence type="ECO:0000313" key="2">
    <source>
        <dbReference type="EMBL" id="QLI83294.1"/>
    </source>
</evidence>
<accession>A0A7D5VCP0</accession>
<dbReference type="PANTHER" id="PTHR31876">
    <property type="entry name" value="COV-LIKE PROTEIN 1"/>
    <property type="match status" value="1"/>
</dbReference>
<name>A0A7D5VCP0_9NEIS</name>
<dbReference type="InterPro" id="IPR007462">
    <property type="entry name" value="COV1-like"/>
</dbReference>
<gene>
    <name evidence="2" type="ORF">HZU75_13610</name>
</gene>
<reference evidence="2 3" key="1">
    <citation type="journal article" date="2016" name="Int. J. Syst. Evol. Microbiol.">
        <title>Chitinibacter fontanus sp. nov., isolated from a spring.</title>
        <authorList>
            <person name="Sheu S.Y."/>
            <person name="Li Y.S."/>
            <person name="Young C.C."/>
            <person name="Chen W.M."/>
        </authorList>
    </citation>
    <scope>NUCLEOTIDE SEQUENCE [LARGE SCALE GENOMIC DNA]</scope>
    <source>
        <strain evidence="2 3">STM-7</strain>
    </source>
</reference>
<dbReference type="PANTHER" id="PTHR31876:SF26">
    <property type="entry name" value="PROTEIN LIKE COV 2"/>
    <property type="match status" value="1"/>
</dbReference>
<organism evidence="2 3">
    <name type="scientific">Chitinibacter fontanus</name>
    <dbReference type="NCBI Taxonomy" id="1737446"/>
    <lineage>
        <taxon>Bacteria</taxon>
        <taxon>Pseudomonadati</taxon>
        <taxon>Pseudomonadota</taxon>
        <taxon>Betaproteobacteria</taxon>
        <taxon>Neisseriales</taxon>
        <taxon>Chitinibacteraceae</taxon>
        <taxon>Chitinibacter</taxon>
    </lineage>
</organism>
<keyword evidence="1" id="KW-0812">Transmembrane</keyword>
<dbReference type="EMBL" id="CP058952">
    <property type="protein sequence ID" value="QLI83294.1"/>
    <property type="molecule type" value="Genomic_DNA"/>
</dbReference>
<protein>
    <submittedName>
        <fullName evidence="2">DUF502 domain-containing protein</fullName>
    </submittedName>
</protein>
<sequence>MLTGLLIWIPMAITLWVLSTLIGTMDQLGAFLPNEVRPDYWLLKGLATTFPVLDGAHHIPGFGVILTVLVLFITGMVATNMLGRRLMQLGQRLLNQIPIVRSIYNGVKQVSDTLFSDSGQAFRKAVLVQFPHQGTWSVGFQTGTPGGEIGEKLEGELISVFVPTTPNPTSGFLFMARKSDVKELDMSVDEALKYVISMGVVMPTAKAITYPDASSLKVGENSPAA</sequence>
<proteinExistence type="predicted"/>
<evidence type="ECO:0000256" key="1">
    <source>
        <dbReference type="SAM" id="Phobius"/>
    </source>
</evidence>
<feature type="transmembrane region" description="Helical" evidence="1">
    <location>
        <begin position="5"/>
        <end position="25"/>
    </location>
</feature>
<keyword evidence="1" id="KW-1133">Transmembrane helix</keyword>
<dbReference type="Proteomes" id="UP000510822">
    <property type="component" value="Chromosome"/>
</dbReference>
<dbReference type="KEGG" id="cfon:HZU75_13610"/>
<dbReference type="Pfam" id="PF04367">
    <property type="entry name" value="DUF502"/>
    <property type="match status" value="1"/>
</dbReference>
<evidence type="ECO:0000313" key="3">
    <source>
        <dbReference type="Proteomes" id="UP000510822"/>
    </source>
</evidence>
<dbReference type="AlphaFoldDB" id="A0A7D5VCP0"/>
<feature type="transmembrane region" description="Helical" evidence="1">
    <location>
        <begin position="59"/>
        <end position="82"/>
    </location>
</feature>
<keyword evidence="1" id="KW-0472">Membrane</keyword>